<dbReference type="CDD" id="cd01744">
    <property type="entry name" value="GATase1_CPSase"/>
    <property type="match status" value="1"/>
</dbReference>
<dbReference type="InterPro" id="IPR002474">
    <property type="entry name" value="CarbamoylP_synth_ssu_N"/>
</dbReference>
<evidence type="ECO:0000256" key="9">
    <source>
        <dbReference type="ARBA" id="ARBA00022840"/>
    </source>
</evidence>
<dbReference type="GO" id="GO:0006541">
    <property type="term" value="P:glutamine metabolic process"/>
    <property type="evidence" value="ECO:0007669"/>
    <property type="project" value="InterPro"/>
</dbReference>
<keyword evidence="5" id="KW-0055">Arginine biosynthesis</keyword>
<dbReference type="GO" id="GO:0006207">
    <property type="term" value="P:'de novo' pyrimidine nucleobase biosynthetic process"/>
    <property type="evidence" value="ECO:0007669"/>
    <property type="project" value="InterPro"/>
</dbReference>
<dbReference type="InterPro" id="IPR029062">
    <property type="entry name" value="Class_I_gatase-like"/>
</dbReference>
<accession>X0YTX0</accession>
<feature type="non-terminal residue" evidence="15">
    <location>
        <position position="299"/>
    </location>
</feature>
<dbReference type="GO" id="GO:0006526">
    <property type="term" value="P:L-arginine biosynthetic process"/>
    <property type="evidence" value="ECO:0007669"/>
    <property type="project" value="TreeGrafter"/>
</dbReference>
<dbReference type="NCBIfam" id="NF009475">
    <property type="entry name" value="PRK12838.1"/>
    <property type="match status" value="1"/>
</dbReference>
<evidence type="ECO:0000256" key="13">
    <source>
        <dbReference type="ARBA" id="ARBA00049285"/>
    </source>
</evidence>
<feature type="domain" description="Carbamoyl-phosphate synthase small subunit N-terminal" evidence="14">
    <location>
        <begin position="1"/>
        <end position="126"/>
    </location>
</feature>
<protein>
    <recommendedName>
        <fullName evidence="4">carbamoyl-phosphate synthase (glutamine-hydrolyzing)</fullName>
        <ecNumber evidence="4">6.3.5.5</ecNumber>
    </recommendedName>
</protein>
<dbReference type="PANTHER" id="PTHR11405:SF4">
    <property type="entry name" value="CARBAMOYL-PHOSPHATE SYNTHASE ARGININE-SPECIFIC SMALL CHAIN"/>
    <property type="match status" value="1"/>
</dbReference>
<evidence type="ECO:0000256" key="8">
    <source>
        <dbReference type="ARBA" id="ARBA00022741"/>
    </source>
</evidence>
<keyword evidence="6" id="KW-0436">Ligase</keyword>
<evidence type="ECO:0000256" key="12">
    <source>
        <dbReference type="ARBA" id="ARBA00044031"/>
    </source>
</evidence>
<gene>
    <name evidence="15" type="ORF">S01H4_09875</name>
</gene>
<evidence type="ECO:0000256" key="10">
    <source>
        <dbReference type="ARBA" id="ARBA00022962"/>
    </source>
</evidence>
<dbReference type="PRINTS" id="PR00096">
    <property type="entry name" value="GATASE"/>
</dbReference>
<dbReference type="PROSITE" id="PS51273">
    <property type="entry name" value="GATASE_TYPE_1"/>
    <property type="match status" value="1"/>
</dbReference>
<evidence type="ECO:0000256" key="11">
    <source>
        <dbReference type="ARBA" id="ARBA00022975"/>
    </source>
</evidence>
<dbReference type="PRINTS" id="PR00099">
    <property type="entry name" value="CPSGATASE"/>
</dbReference>
<evidence type="ECO:0000256" key="4">
    <source>
        <dbReference type="ARBA" id="ARBA00012738"/>
    </source>
</evidence>
<evidence type="ECO:0000256" key="2">
    <source>
        <dbReference type="ARBA" id="ARBA00005077"/>
    </source>
</evidence>
<dbReference type="AlphaFoldDB" id="X0YTX0"/>
<dbReference type="SUPFAM" id="SSF52317">
    <property type="entry name" value="Class I glutamine amidotransferase-like"/>
    <property type="match status" value="1"/>
</dbReference>
<dbReference type="GO" id="GO:0005951">
    <property type="term" value="C:carbamoyl-phosphate synthase complex"/>
    <property type="evidence" value="ECO:0007669"/>
    <property type="project" value="TreeGrafter"/>
</dbReference>
<evidence type="ECO:0000256" key="3">
    <source>
        <dbReference type="ARBA" id="ARBA00007800"/>
    </source>
</evidence>
<evidence type="ECO:0000256" key="6">
    <source>
        <dbReference type="ARBA" id="ARBA00022598"/>
    </source>
</evidence>
<keyword evidence="11" id="KW-0665">Pyrimidine biosynthesis</keyword>
<dbReference type="PANTHER" id="PTHR11405">
    <property type="entry name" value="CARBAMOYLTRANSFERASE FAMILY MEMBER"/>
    <property type="match status" value="1"/>
</dbReference>
<evidence type="ECO:0000313" key="15">
    <source>
        <dbReference type="EMBL" id="GAG59695.1"/>
    </source>
</evidence>
<dbReference type="SUPFAM" id="SSF52021">
    <property type="entry name" value="Carbamoyl phosphate synthetase, small subunit N-terminal domain"/>
    <property type="match status" value="1"/>
</dbReference>
<keyword evidence="10" id="KW-0315">Glutamine amidotransferase</keyword>
<comment type="caution">
    <text evidence="15">The sequence shown here is derived from an EMBL/GenBank/DDBJ whole genome shotgun (WGS) entry which is preliminary data.</text>
</comment>
<dbReference type="Pfam" id="PF00117">
    <property type="entry name" value="GATase"/>
    <property type="match status" value="1"/>
</dbReference>
<comment type="subunit">
    <text evidence="12">Heterodimer composed of 2 chains; the small (or glutamine) chain promotes the hydrolysis of glutamine to ammonia, which is used by the large (or ammonia) chain to synthesize carbamoyl phosphate.</text>
</comment>
<dbReference type="GO" id="GO:0005524">
    <property type="term" value="F:ATP binding"/>
    <property type="evidence" value="ECO:0007669"/>
    <property type="project" value="UniProtKB-KW"/>
</dbReference>
<comment type="pathway">
    <text evidence="2">Amino-acid biosynthesis; L-arginine biosynthesis; carbamoyl phosphate from bicarbonate: step 1/1.</text>
</comment>
<keyword evidence="8" id="KW-0547">Nucleotide-binding</keyword>
<dbReference type="GO" id="GO:0006221">
    <property type="term" value="P:pyrimidine nucleotide biosynthetic process"/>
    <property type="evidence" value="ECO:0007669"/>
    <property type="project" value="UniProtKB-KW"/>
</dbReference>
<evidence type="ECO:0000256" key="5">
    <source>
        <dbReference type="ARBA" id="ARBA00022571"/>
    </source>
</evidence>
<comment type="similarity">
    <text evidence="3">Belongs to the CarA family.</text>
</comment>
<dbReference type="Pfam" id="PF00988">
    <property type="entry name" value="CPSase_sm_chain"/>
    <property type="match status" value="1"/>
</dbReference>
<name>X0YTX0_9ZZZZ</name>
<dbReference type="EMBL" id="BART01003666">
    <property type="protein sequence ID" value="GAG59695.1"/>
    <property type="molecule type" value="Genomic_DNA"/>
</dbReference>
<keyword evidence="7" id="KW-0028">Amino-acid biosynthesis</keyword>
<proteinExistence type="inferred from homology"/>
<dbReference type="InterPro" id="IPR036480">
    <property type="entry name" value="CarbP_synth_ssu_N_sf"/>
</dbReference>
<keyword evidence="9" id="KW-0067">ATP-binding</keyword>
<dbReference type="GO" id="GO:0004088">
    <property type="term" value="F:carbamoyl-phosphate synthase (glutamine-hydrolyzing) activity"/>
    <property type="evidence" value="ECO:0007669"/>
    <property type="project" value="UniProtKB-EC"/>
</dbReference>
<dbReference type="SMART" id="SM01097">
    <property type="entry name" value="CPSase_sm_chain"/>
    <property type="match status" value="1"/>
</dbReference>
<reference evidence="15" key="1">
    <citation type="journal article" date="2014" name="Front. Microbiol.">
        <title>High frequency of phylogenetically diverse reductive dehalogenase-homologous genes in deep subseafloor sedimentary metagenomes.</title>
        <authorList>
            <person name="Kawai M."/>
            <person name="Futagami T."/>
            <person name="Toyoda A."/>
            <person name="Takaki Y."/>
            <person name="Nishi S."/>
            <person name="Hori S."/>
            <person name="Arai W."/>
            <person name="Tsubouchi T."/>
            <person name="Morono Y."/>
            <person name="Uchiyama I."/>
            <person name="Ito T."/>
            <person name="Fujiyama A."/>
            <person name="Inagaki F."/>
            <person name="Takami H."/>
        </authorList>
    </citation>
    <scope>NUCLEOTIDE SEQUENCE</scope>
    <source>
        <strain evidence="15">Expedition CK06-06</strain>
    </source>
</reference>
<evidence type="ECO:0000259" key="14">
    <source>
        <dbReference type="SMART" id="SM01097"/>
    </source>
</evidence>
<dbReference type="InterPro" id="IPR017926">
    <property type="entry name" value="GATASE"/>
</dbReference>
<dbReference type="Gene3D" id="3.40.50.880">
    <property type="match status" value="1"/>
</dbReference>
<organism evidence="15">
    <name type="scientific">marine sediment metagenome</name>
    <dbReference type="NCBI Taxonomy" id="412755"/>
    <lineage>
        <taxon>unclassified sequences</taxon>
        <taxon>metagenomes</taxon>
        <taxon>ecological metagenomes</taxon>
    </lineage>
</organism>
<dbReference type="InterPro" id="IPR035686">
    <property type="entry name" value="CPSase_GATase1"/>
</dbReference>
<comment type="pathway">
    <text evidence="1">Pyrimidine metabolism; UMP biosynthesis via de novo pathway; (S)-dihydroorotate from bicarbonate: step 1/3.</text>
</comment>
<comment type="catalytic activity">
    <reaction evidence="13">
        <text>L-glutamine + H2O = L-glutamate + NH4(+)</text>
        <dbReference type="Rhea" id="RHEA:15889"/>
        <dbReference type="ChEBI" id="CHEBI:15377"/>
        <dbReference type="ChEBI" id="CHEBI:28938"/>
        <dbReference type="ChEBI" id="CHEBI:29985"/>
        <dbReference type="ChEBI" id="CHEBI:58359"/>
    </reaction>
</comment>
<dbReference type="Gene3D" id="3.50.30.20">
    <property type="entry name" value="Carbamoyl-phosphate synthase small subunit, N-terminal domain"/>
    <property type="match status" value="1"/>
</dbReference>
<dbReference type="InterPro" id="IPR006274">
    <property type="entry name" value="CarbamoylP_synth_ssu"/>
</dbReference>
<dbReference type="FunFam" id="3.50.30.20:FF:000001">
    <property type="entry name" value="Carbamoyl-phosphate synthase small chain"/>
    <property type="match status" value="1"/>
</dbReference>
<evidence type="ECO:0000256" key="7">
    <source>
        <dbReference type="ARBA" id="ARBA00022605"/>
    </source>
</evidence>
<dbReference type="NCBIfam" id="TIGR01368">
    <property type="entry name" value="CPSaseIIsmall"/>
    <property type="match status" value="1"/>
</dbReference>
<sequence length="299" mass="33314">MLEDGKLFKGENIGCSGETIGEVVFNTSMIGYQEILTDPSYCEQIVTMTYPQIGNYGVNSIDVESDKIQAKGLIVKECFNYYSNWRAEGSLEDYLKKYNIVGLAGIDTRQLTRHIRLEGAMKGIISTETKAESELKKKMEDYPSITKRDLVKYVTCDKPYIYNPKKGDYKQFVVAVDFGVKMGILKCLDWEGFRIIVVPASTKPEEILKYNPDGIFLSNGPGDPAAVNYAVTNIKELIGKKPIFGICLGHQLLALALGAKTYKLKFGHHGGNYPVKNLRTGKIEITSQNHGFAQGRIQA</sequence>
<evidence type="ECO:0000256" key="1">
    <source>
        <dbReference type="ARBA" id="ARBA00004812"/>
    </source>
</evidence>
<dbReference type="EC" id="6.3.5.5" evidence="4"/>